<dbReference type="AlphaFoldDB" id="X1L4X9"/>
<protein>
    <submittedName>
        <fullName evidence="1">Uncharacterized protein</fullName>
    </submittedName>
</protein>
<name>X1L4X9_9ZZZZ</name>
<gene>
    <name evidence="1" type="ORF">S06H3_11218</name>
</gene>
<accession>X1L4X9</accession>
<comment type="caution">
    <text evidence="1">The sequence shown here is derived from an EMBL/GenBank/DDBJ whole genome shotgun (WGS) entry which is preliminary data.</text>
</comment>
<feature type="non-terminal residue" evidence="1">
    <location>
        <position position="155"/>
    </location>
</feature>
<evidence type="ECO:0000313" key="1">
    <source>
        <dbReference type="EMBL" id="GAI14417.1"/>
    </source>
</evidence>
<reference evidence="1" key="1">
    <citation type="journal article" date="2014" name="Front. Microbiol.">
        <title>High frequency of phylogenetically diverse reductive dehalogenase-homologous genes in deep subseafloor sedimentary metagenomes.</title>
        <authorList>
            <person name="Kawai M."/>
            <person name="Futagami T."/>
            <person name="Toyoda A."/>
            <person name="Takaki Y."/>
            <person name="Nishi S."/>
            <person name="Hori S."/>
            <person name="Arai W."/>
            <person name="Tsubouchi T."/>
            <person name="Morono Y."/>
            <person name="Uchiyama I."/>
            <person name="Ito T."/>
            <person name="Fujiyama A."/>
            <person name="Inagaki F."/>
            <person name="Takami H."/>
        </authorList>
    </citation>
    <scope>NUCLEOTIDE SEQUENCE</scope>
    <source>
        <strain evidence="1">Expedition CK06-06</strain>
    </source>
</reference>
<proteinExistence type="predicted"/>
<organism evidence="1">
    <name type="scientific">marine sediment metagenome</name>
    <dbReference type="NCBI Taxonomy" id="412755"/>
    <lineage>
        <taxon>unclassified sequences</taxon>
        <taxon>metagenomes</taxon>
        <taxon>ecological metagenomes</taxon>
    </lineage>
</organism>
<dbReference type="EMBL" id="BARV01005376">
    <property type="protein sequence ID" value="GAI14417.1"/>
    <property type="molecule type" value="Genomic_DNA"/>
</dbReference>
<sequence length="155" mass="17576">MRNKRTYIISILILLTVGSLTENGIIYGVDSSDKSLELSAEVLRDKIRGGLLGQLLGNLNGLQHEMKYINEPGSVEEYTPALPEGARTDDDTDLEWVYIVAMQRHNAIMLPPRLIVQLWKERINKRIWCSNQYARQLMDIGFEPPLTGGIVLNPR</sequence>